<proteinExistence type="predicted"/>
<protein>
    <recommendedName>
        <fullName evidence="5">COP9 signalosome complex subunit 7</fullName>
    </recommendedName>
</protein>
<evidence type="ECO:0008006" key="5">
    <source>
        <dbReference type="Google" id="ProtNLM"/>
    </source>
</evidence>
<dbReference type="PANTHER" id="PTHR15350:SF5">
    <property type="entry name" value="COP9 SIGNALOSOME COMPLEX SUBUNIT 7"/>
    <property type="match status" value="1"/>
</dbReference>
<name>A0ABC8JW50_ERUVS</name>
<comment type="caution">
    <text evidence="3">The sequence shown here is derived from an EMBL/GenBank/DDBJ whole genome shotgun (WGS) entry which is preliminary data.</text>
</comment>
<feature type="compositionally biased region" description="Basic and acidic residues" evidence="2">
    <location>
        <begin position="205"/>
        <end position="221"/>
    </location>
</feature>
<accession>A0ABC8JW50</accession>
<keyword evidence="4" id="KW-1185">Reference proteome</keyword>
<organism evidence="3 4">
    <name type="scientific">Eruca vesicaria subsp. sativa</name>
    <name type="common">Garden rocket</name>
    <name type="synonym">Eruca sativa</name>
    <dbReference type="NCBI Taxonomy" id="29727"/>
    <lineage>
        <taxon>Eukaryota</taxon>
        <taxon>Viridiplantae</taxon>
        <taxon>Streptophyta</taxon>
        <taxon>Embryophyta</taxon>
        <taxon>Tracheophyta</taxon>
        <taxon>Spermatophyta</taxon>
        <taxon>Magnoliopsida</taxon>
        <taxon>eudicotyledons</taxon>
        <taxon>Gunneridae</taxon>
        <taxon>Pentapetalae</taxon>
        <taxon>rosids</taxon>
        <taxon>malvids</taxon>
        <taxon>Brassicales</taxon>
        <taxon>Brassicaceae</taxon>
        <taxon>Brassiceae</taxon>
        <taxon>Eruca</taxon>
    </lineage>
</organism>
<dbReference type="Proteomes" id="UP001642260">
    <property type="component" value="Unassembled WGS sequence"/>
</dbReference>
<reference evidence="3 4" key="1">
    <citation type="submission" date="2022-03" db="EMBL/GenBank/DDBJ databases">
        <authorList>
            <person name="Macdonald S."/>
            <person name="Ahmed S."/>
            <person name="Newling K."/>
        </authorList>
    </citation>
    <scope>NUCLEOTIDE SEQUENCE [LARGE SCALE GENOMIC DNA]</scope>
</reference>
<evidence type="ECO:0000313" key="4">
    <source>
        <dbReference type="Proteomes" id="UP001642260"/>
    </source>
</evidence>
<gene>
    <name evidence="3" type="ORF">ERUC_LOCUS13916</name>
</gene>
<evidence type="ECO:0000313" key="3">
    <source>
        <dbReference type="EMBL" id="CAH8336817.1"/>
    </source>
</evidence>
<dbReference type="AlphaFoldDB" id="A0ABC8JW50"/>
<dbReference type="PANTHER" id="PTHR15350">
    <property type="entry name" value="COP9 SIGNALOSOME COMPLEX SUBUNIT 7/DENDRITIC CELL PROTEIN GA17"/>
    <property type="match status" value="1"/>
</dbReference>
<dbReference type="InterPro" id="IPR045237">
    <property type="entry name" value="COPS7/eIF3m"/>
</dbReference>
<evidence type="ECO:0000256" key="2">
    <source>
        <dbReference type="SAM" id="MobiDB-lite"/>
    </source>
</evidence>
<feature type="region of interest" description="Disordered" evidence="2">
    <location>
        <begin position="205"/>
        <end position="239"/>
    </location>
</feature>
<evidence type="ECO:0000256" key="1">
    <source>
        <dbReference type="ARBA" id="ARBA00022790"/>
    </source>
</evidence>
<keyword evidence="1" id="KW-0736">Signalosome</keyword>
<sequence length="239" mass="27355">MEQKRRSLTSSFGEHLAATLEGSTHSVYVDVLRLFAHGTWGDYKCNASPIPQLSPDQILKLKQLTLLTLNCPLNTRFSFSPLLLFTFVLPYDTLMAELDVTNVRQLEDFLLNQCMYARLILTFAQIFQGIVRGNLDQFKRCFQVCFVSGRDLRPGQLGNMLPTLSNWLNTSENLIGSIQDKINWADNMSEIDKKHLKESEEVKKSLSMKGDIDSRGHKEMFGEPSGVMDYEEDRIRPKR</sequence>
<dbReference type="GO" id="GO:0008180">
    <property type="term" value="C:COP9 signalosome"/>
    <property type="evidence" value="ECO:0007669"/>
    <property type="project" value="UniProtKB-KW"/>
</dbReference>
<dbReference type="EMBL" id="CAKOAT010130709">
    <property type="protein sequence ID" value="CAH8336817.1"/>
    <property type="molecule type" value="Genomic_DNA"/>
</dbReference>